<keyword evidence="2" id="KW-0805">Transcription regulation</keyword>
<feature type="domain" description="HTH lysR-type" evidence="5">
    <location>
        <begin position="8"/>
        <end position="65"/>
    </location>
</feature>
<dbReference type="Gene3D" id="1.10.10.10">
    <property type="entry name" value="Winged helix-like DNA-binding domain superfamily/Winged helix DNA-binding domain"/>
    <property type="match status" value="1"/>
</dbReference>
<dbReference type="Gene3D" id="3.40.190.290">
    <property type="match status" value="1"/>
</dbReference>
<sequence>MNWESLRFDWTQLRAFLATAEEGSLSAAAKALGLTQPTLGRQVSALEERLGLALFERVGRGLMLTPSGRELLPHARAMGEAAARLTLAAAGQAQAIEGKIRITASDVFSVYHLPPVLERLREAAPRLEIEVVATNDLRDILRREADIAIRHVRSTEPDLIARKVGDGTAHFYASRTYVARMGRPQSRADLSHHDLIHFGDTDRLLERLRPLGIELGPENFRLGSENGLVAWEMARRGLGILIMADDVAVQTPGMERLLPEMEAVRFPVWLVTHRDLQSSARIRLVFDILADALGRG</sequence>
<gene>
    <name evidence="6" type="ORF">NO357_17685</name>
</gene>
<accession>A0AAE3WFF6</accession>
<protein>
    <submittedName>
        <fullName evidence="6">LysR family transcriptional regulator</fullName>
    </submittedName>
</protein>
<dbReference type="Pfam" id="PF00126">
    <property type="entry name" value="HTH_1"/>
    <property type="match status" value="1"/>
</dbReference>
<dbReference type="InterPro" id="IPR000847">
    <property type="entry name" value="LysR_HTH_N"/>
</dbReference>
<keyword evidence="4" id="KW-0804">Transcription</keyword>
<comment type="caution">
    <text evidence="6">The sequence shown here is derived from an EMBL/GenBank/DDBJ whole genome shotgun (WGS) entry which is preliminary data.</text>
</comment>
<organism evidence="6 7">
    <name type="scientific">Marimonas arenosa</name>
    <dbReference type="NCBI Taxonomy" id="1795305"/>
    <lineage>
        <taxon>Bacteria</taxon>
        <taxon>Pseudomonadati</taxon>
        <taxon>Pseudomonadota</taxon>
        <taxon>Alphaproteobacteria</taxon>
        <taxon>Rhodobacterales</taxon>
        <taxon>Paracoccaceae</taxon>
        <taxon>Marimonas</taxon>
    </lineage>
</organism>
<name>A0AAE3WFF6_9RHOB</name>
<dbReference type="EMBL" id="JANHAX010000006">
    <property type="protein sequence ID" value="MDQ2091737.1"/>
    <property type="molecule type" value="Genomic_DNA"/>
</dbReference>
<evidence type="ECO:0000256" key="2">
    <source>
        <dbReference type="ARBA" id="ARBA00023015"/>
    </source>
</evidence>
<dbReference type="FunFam" id="1.10.10.10:FF:000001">
    <property type="entry name" value="LysR family transcriptional regulator"/>
    <property type="match status" value="1"/>
</dbReference>
<dbReference type="RefSeq" id="WP_306737038.1">
    <property type="nucleotide sequence ID" value="NZ_JANHAX010000006.1"/>
</dbReference>
<keyword evidence="7" id="KW-1185">Reference proteome</keyword>
<reference evidence="6" key="1">
    <citation type="submission" date="2022-07" db="EMBL/GenBank/DDBJ databases">
        <authorList>
            <person name="Otstavnykh N."/>
            <person name="Isaeva M."/>
            <person name="Bystritskaya E."/>
        </authorList>
    </citation>
    <scope>NUCLEOTIDE SEQUENCE</scope>
    <source>
        <strain evidence="6">KCTC 52189</strain>
    </source>
</reference>
<evidence type="ECO:0000259" key="5">
    <source>
        <dbReference type="PROSITE" id="PS50931"/>
    </source>
</evidence>
<dbReference type="GO" id="GO:0003700">
    <property type="term" value="F:DNA-binding transcription factor activity"/>
    <property type="evidence" value="ECO:0007669"/>
    <property type="project" value="InterPro"/>
</dbReference>
<reference evidence="6" key="2">
    <citation type="submission" date="2023-02" db="EMBL/GenBank/DDBJ databases">
        <title>'Rhodoalgimonas zhirmunskyi' gen. nov., isolated from a red alga.</title>
        <authorList>
            <person name="Nedashkovskaya O.I."/>
            <person name="Otstavnykh N.Y."/>
            <person name="Bystritskaya E.P."/>
            <person name="Balabanova L.A."/>
            <person name="Isaeva M.P."/>
        </authorList>
    </citation>
    <scope>NUCLEOTIDE SEQUENCE</scope>
    <source>
        <strain evidence="6">KCTC 52189</strain>
    </source>
</reference>
<dbReference type="InterPro" id="IPR058163">
    <property type="entry name" value="LysR-type_TF_proteobact-type"/>
</dbReference>
<dbReference type="Proteomes" id="UP001226762">
    <property type="component" value="Unassembled WGS sequence"/>
</dbReference>
<dbReference type="PANTHER" id="PTHR30537">
    <property type="entry name" value="HTH-TYPE TRANSCRIPTIONAL REGULATOR"/>
    <property type="match status" value="1"/>
</dbReference>
<dbReference type="SUPFAM" id="SSF46785">
    <property type="entry name" value="Winged helix' DNA-binding domain"/>
    <property type="match status" value="1"/>
</dbReference>
<proteinExistence type="inferred from homology"/>
<dbReference type="Pfam" id="PF03466">
    <property type="entry name" value="LysR_substrate"/>
    <property type="match status" value="1"/>
</dbReference>
<dbReference type="InterPro" id="IPR005119">
    <property type="entry name" value="LysR_subst-bd"/>
</dbReference>
<dbReference type="PROSITE" id="PS50931">
    <property type="entry name" value="HTH_LYSR"/>
    <property type="match status" value="1"/>
</dbReference>
<evidence type="ECO:0000256" key="1">
    <source>
        <dbReference type="ARBA" id="ARBA00009437"/>
    </source>
</evidence>
<dbReference type="PRINTS" id="PR00039">
    <property type="entry name" value="HTHLYSR"/>
</dbReference>
<dbReference type="AlphaFoldDB" id="A0AAE3WFF6"/>
<keyword evidence="3" id="KW-0238">DNA-binding</keyword>
<dbReference type="SUPFAM" id="SSF53850">
    <property type="entry name" value="Periplasmic binding protein-like II"/>
    <property type="match status" value="1"/>
</dbReference>
<evidence type="ECO:0000256" key="4">
    <source>
        <dbReference type="ARBA" id="ARBA00023163"/>
    </source>
</evidence>
<dbReference type="GO" id="GO:0006351">
    <property type="term" value="P:DNA-templated transcription"/>
    <property type="evidence" value="ECO:0007669"/>
    <property type="project" value="TreeGrafter"/>
</dbReference>
<dbReference type="InterPro" id="IPR036388">
    <property type="entry name" value="WH-like_DNA-bd_sf"/>
</dbReference>
<evidence type="ECO:0000256" key="3">
    <source>
        <dbReference type="ARBA" id="ARBA00023125"/>
    </source>
</evidence>
<dbReference type="InterPro" id="IPR036390">
    <property type="entry name" value="WH_DNA-bd_sf"/>
</dbReference>
<dbReference type="PANTHER" id="PTHR30537:SF3">
    <property type="entry name" value="TRANSCRIPTIONAL REGULATORY PROTEIN"/>
    <property type="match status" value="1"/>
</dbReference>
<evidence type="ECO:0000313" key="6">
    <source>
        <dbReference type="EMBL" id="MDQ2091737.1"/>
    </source>
</evidence>
<dbReference type="GO" id="GO:0043565">
    <property type="term" value="F:sequence-specific DNA binding"/>
    <property type="evidence" value="ECO:0007669"/>
    <property type="project" value="TreeGrafter"/>
</dbReference>
<evidence type="ECO:0000313" key="7">
    <source>
        <dbReference type="Proteomes" id="UP001226762"/>
    </source>
</evidence>
<comment type="similarity">
    <text evidence="1">Belongs to the LysR transcriptional regulatory family.</text>
</comment>